<proteinExistence type="inferred from homology"/>
<feature type="domain" description="SANT" evidence="16">
    <location>
        <begin position="362"/>
        <end position="414"/>
    </location>
</feature>
<evidence type="ECO:0000256" key="1">
    <source>
        <dbReference type="ARBA" id="ARBA00004123"/>
    </source>
</evidence>
<dbReference type="GO" id="GO:0003677">
    <property type="term" value="F:DNA binding"/>
    <property type="evidence" value="ECO:0007669"/>
    <property type="project" value="UniProtKB-ARBA"/>
</dbReference>
<evidence type="ECO:0000259" key="15">
    <source>
        <dbReference type="PROSITE" id="PS50934"/>
    </source>
</evidence>
<comment type="similarity">
    <text evidence="9">Belongs to the SMARCC family.</text>
</comment>
<keyword evidence="7" id="KW-0804">Transcription</keyword>
<keyword evidence="18" id="KW-1185">Reference proteome</keyword>
<feature type="domain" description="Myb-like" evidence="13">
    <location>
        <begin position="359"/>
        <end position="406"/>
    </location>
</feature>
<evidence type="ECO:0000256" key="2">
    <source>
        <dbReference type="ARBA" id="ARBA00022723"/>
    </source>
</evidence>
<dbReference type="InterPro" id="IPR043145">
    <property type="entry name" value="Znf_ZZ_sf"/>
</dbReference>
<dbReference type="InterPro" id="IPR032451">
    <property type="entry name" value="SMARCC_C"/>
</dbReference>
<evidence type="ECO:0000256" key="3">
    <source>
        <dbReference type="ARBA" id="ARBA00022771"/>
    </source>
</evidence>
<dbReference type="InterPro" id="IPR001005">
    <property type="entry name" value="SANT/Myb"/>
</dbReference>
<accession>A0A1G4KBQ9</accession>
<dbReference type="InterPro" id="IPR036388">
    <property type="entry name" value="WH-like_DNA-bd_sf"/>
</dbReference>
<dbReference type="GO" id="GO:0016514">
    <property type="term" value="C:SWI/SNF complex"/>
    <property type="evidence" value="ECO:0007669"/>
    <property type="project" value="UniProtKB-ARBA"/>
</dbReference>
<evidence type="ECO:0000256" key="7">
    <source>
        <dbReference type="ARBA" id="ARBA00023163"/>
    </source>
</evidence>
<dbReference type="PANTHER" id="PTHR15381:SF1">
    <property type="entry name" value="CHONDROITIN SULFATE PROTEOGLYCAN 5"/>
    <property type="match status" value="1"/>
</dbReference>
<dbReference type="CDD" id="cd02336">
    <property type="entry name" value="ZZ_RSC8"/>
    <property type="match status" value="1"/>
</dbReference>
<dbReference type="GO" id="GO:0006355">
    <property type="term" value="P:regulation of DNA-templated transcription"/>
    <property type="evidence" value="ECO:0007669"/>
    <property type="project" value="UniProtKB-ARBA"/>
</dbReference>
<keyword evidence="8" id="KW-0539">Nucleus</keyword>
<evidence type="ECO:0000256" key="12">
    <source>
        <dbReference type="SAM" id="MobiDB-lite"/>
    </source>
</evidence>
<dbReference type="SUPFAM" id="SSF46689">
    <property type="entry name" value="Homeodomain-like"/>
    <property type="match status" value="2"/>
</dbReference>
<dbReference type="STRING" id="1230905.A0A1G4KBQ9"/>
<dbReference type="OrthoDB" id="118550at2759"/>
<dbReference type="InterPro" id="IPR007526">
    <property type="entry name" value="SWIRM"/>
</dbReference>
<dbReference type="Gene3D" id="1.10.10.10">
    <property type="entry name" value="Winged helix-like DNA-binding domain superfamily/Winged helix DNA-binding domain"/>
    <property type="match status" value="1"/>
</dbReference>
<protein>
    <submittedName>
        <fullName evidence="17">LAMI_0G12838g1_1</fullName>
    </submittedName>
</protein>
<dbReference type="PROSITE" id="PS50135">
    <property type="entry name" value="ZF_ZZ_2"/>
    <property type="match status" value="1"/>
</dbReference>
<feature type="domain" description="SWIRM" evidence="15">
    <location>
        <begin position="106"/>
        <end position="203"/>
    </location>
</feature>
<dbReference type="AlphaFoldDB" id="A0A1G4KBQ9"/>
<evidence type="ECO:0000313" key="18">
    <source>
        <dbReference type="Proteomes" id="UP000191024"/>
    </source>
</evidence>
<dbReference type="InterPro" id="IPR017884">
    <property type="entry name" value="SANT_dom"/>
</dbReference>
<feature type="coiled-coil region" evidence="11">
    <location>
        <begin position="498"/>
        <end position="543"/>
    </location>
</feature>
<gene>
    <name evidence="17" type="ORF">LAMI_0G12838G</name>
</gene>
<dbReference type="PANTHER" id="PTHR15381">
    <property type="entry name" value="CHONDROITIN SULFATE PROTEOGLYCAN 5 -RELATED"/>
    <property type="match status" value="1"/>
</dbReference>
<feature type="compositionally biased region" description="Basic and acidic residues" evidence="12">
    <location>
        <begin position="258"/>
        <end position="274"/>
    </location>
</feature>
<dbReference type="FunFam" id="1.10.10.10:FF:000020">
    <property type="entry name" value="SWI/SNF complex subunit SMARCC2 isoform c"/>
    <property type="match status" value="1"/>
</dbReference>
<keyword evidence="5" id="KW-0156">Chromatin regulator</keyword>
<feature type="coiled-coil region" evidence="11">
    <location>
        <begin position="74"/>
        <end position="101"/>
    </location>
</feature>
<evidence type="ECO:0000259" key="14">
    <source>
        <dbReference type="PROSITE" id="PS50135"/>
    </source>
</evidence>
<evidence type="ECO:0000256" key="5">
    <source>
        <dbReference type="ARBA" id="ARBA00022853"/>
    </source>
</evidence>
<keyword evidence="4" id="KW-0862">Zinc</keyword>
<dbReference type="SMART" id="SM00717">
    <property type="entry name" value="SANT"/>
    <property type="match status" value="1"/>
</dbReference>
<dbReference type="SUPFAM" id="SSF57850">
    <property type="entry name" value="RING/U-box"/>
    <property type="match status" value="1"/>
</dbReference>
<dbReference type="InterPro" id="IPR041984">
    <property type="entry name" value="Rsc8/Ssr1/Ssr2_ZZ"/>
</dbReference>
<evidence type="ECO:0000256" key="10">
    <source>
        <dbReference type="PROSITE-ProRule" id="PRU00228"/>
    </source>
</evidence>
<dbReference type="SMART" id="SM00291">
    <property type="entry name" value="ZnF_ZZ"/>
    <property type="match status" value="1"/>
</dbReference>
<feature type="domain" description="ZZ-type" evidence="14">
    <location>
        <begin position="308"/>
        <end position="362"/>
    </location>
</feature>
<reference evidence="17 18" key="1">
    <citation type="submission" date="2016-03" db="EMBL/GenBank/DDBJ databases">
        <authorList>
            <person name="Devillers H."/>
        </authorList>
    </citation>
    <scope>NUCLEOTIDE SEQUENCE [LARGE SCALE GENOMIC DNA]</scope>
    <source>
        <strain evidence="17">CBS 11717</strain>
    </source>
</reference>
<dbReference type="GO" id="GO:0048858">
    <property type="term" value="P:cell projection morphogenesis"/>
    <property type="evidence" value="ECO:0007669"/>
    <property type="project" value="TreeGrafter"/>
</dbReference>
<dbReference type="Pfam" id="PF04433">
    <property type="entry name" value="SWIRM"/>
    <property type="match status" value="1"/>
</dbReference>
<keyword evidence="6" id="KW-0805">Transcription regulation</keyword>
<evidence type="ECO:0000256" key="6">
    <source>
        <dbReference type="ARBA" id="ARBA00023015"/>
    </source>
</evidence>
<dbReference type="Pfam" id="PF00569">
    <property type="entry name" value="ZZ"/>
    <property type="match status" value="1"/>
</dbReference>
<dbReference type="Pfam" id="PF00249">
    <property type="entry name" value="Myb_DNA-binding"/>
    <property type="match status" value="1"/>
</dbReference>
<evidence type="ECO:0000256" key="11">
    <source>
        <dbReference type="SAM" id="Coils"/>
    </source>
</evidence>
<dbReference type="GO" id="GO:0008270">
    <property type="term" value="F:zinc ion binding"/>
    <property type="evidence" value="ECO:0007669"/>
    <property type="project" value="UniProtKB-KW"/>
</dbReference>
<dbReference type="CDD" id="cd00167">
    <property type="entry name" value="SANT"/>
    <property type="match status" value="1"/>
</dbReference>
<feature type="compositionally biased region" description="Low complexity" evidence="12">
    <location>
        <begin position="241"/>
        <end position="256"/>
    </location>
</feature>
<dbReference type="GO" id="GO:0006338">
    <property type="term" value="P:chromatin remodeling"/>
    <property type="evidence" value="ECO:0007669"/>
    <property type="project" value="UniProtKB-ARBA"/>
</dbReference>
<dbReference type="Pfam" id="PF16495">
    <property type="entry name" value="SWIRM-assoc_1"/>
    <property type="match status" value="1"/>
</dbReference>
<dbReference type="EMBL" id="LT598469">
    <property type="protein sequence ID" value="SCV01651.1"/>
    <property type="molecule type" value="Genomic_DNA"/>
</dbReference>
<comment type="subcellular location">
    <subcellularLocation>
        <location evidence="1">Nucleus</location>
    </subcellularLocation>
</comment>
<dbReference type="PROSITE" id="PS50934">
    <property type="entry name" value="SWIRM"/>
    <property type="match status" value="1"/>
</dbReference>
<dbReference type="Gene3D" id="3.30.60.90">
    <property type="match status" value="1"/>
</dbReference>
<dbReference type="FunFam" id="1.10.10.60:FF:000014">
    <property type="entry name" value="SWI/SNF complex subunit SMARCC2 isoform C"/>
    <property type="match status" value="1"/>
</dbReference>
<organism evidence="17 18">
    <name type="scientific">Lachancea mirantina</name>
    <dbReference type="NCBI Taxonomy" id="1230905"/>
    <lineage>
        <taxon>Eukaryota</taxon>
        <taxon>Fungi</taxon>
        <taxon>Dikarya</taxon>
        <taxon>Ascomycota</taxon>
        <taxon>Saccharomycotina</taxon>
        <taxon>Saccharomycetes</taxon>
        <taxon>Saccharomycetales</taxon>
        <taxon>Saccharomycetaceae</taxon>
        <taxon>Lachancea</taxon>
    </lineage>
</organism>
<dbReference type="PROSITE" id="PS51293">
    <property type="entry name" value="SANT"/>
    <property type="match status" value="1"/>
</dbReference>
<dbReference type="Proteomes" id="UP000191024">
    <property type="component" value="Chromosome G"/>
</dbReference>
<feature type="region of interest" description="Disordered" evidence="12">
    <location>
        <begin position="233"/>
        <end position="274"/>
    </location>
</feature>
<keyword evidence="2" id="KW-0479">Metal-binding</keyword>
<dbReference type="InterPro" id="IPR009057">
    <property type="entry name" value="Homeodomain-like_sf"/>
</dbReference>
<evidence type="ECO:0000259" key="13">
    <source>
        <dbReference type="PROSITE" id="PS50090"/>
    </source>
</evidence>
<keyword evidence="11" id="KW-0175">Coiled coil</keyword>
<evidence type="ECO:0000256" key="4">
    <source>
        <dbReference type="ARBA" id="ARBA00022833"/>
    </source>
</evidence>
<keyword evidence="3 10" id="KW-0863">Zinc-finger</keyword>
<name>A0A1G4KBQ9_9SACH</name>
<dbReference type="Gene3D" id="1.10.10.60">
    <property type="entry name" value="Homeodomain-like"/>
    <property type="match status" value="1"/>
</dbReference>
<sequence length="603" mass="69164">MFYEVVFKFFITVDVNVRLQCFNELYTLETKSFQASMYPSKNSDVSVMAENQEAQGNLEASGAPPMLPHLQQQQQQQEISKIDYEQEAQKLEDKATRFLAKQTHPVIVPSFASWFQFSEVHEIERRMLADFFDDSSRFKSEKGYKDVRNFMVNTYRLSPYEYLTITAVRRNVAMDVASIVRIHAFLEQWGLINYQVDPRSKPSLVGPSFTGHFQVVLDTPQGLKPFVPPVLEDVQNEDNENNGQEEQQQQQQLETNSSDEKSENKNSVPKFKEPESFPVNLSLRKNVFDNTQDFNSLQNDSQQSKQVHKTYVCHTCGNDAVGVRYHNLRSRDTNLCSRCFQEGHFSAHFSSSDFLRLENSNNVKKQWSDQEVLLLLEGIEMYEDNWEKVTEHVGGSKTLEECVEKFLVLPIEDKYINEVAAPRLAHHQSATASTTTTTKPKLEVKDVVDAAVDALLKGQNSSYLTTNLHDNSTKLSEKYLQEAQLTVQDLVNLTLKKIDRKMENLDVLEQALKLESEKYSKESERLLNEKLSLGKQVSDLNEELSKLNVSKKLVMLSEQAASGIKLVEKQEESQNMIRLVKNSDDLPSISHVNPRQYKPWSLS</sequence>
<dbReference type="PROSITE" id="PS50090">
    <property type="entry name" value="MYB_LIKE"/>
    <property type="match status" value="1"/>
</dbReference>
<evidence type="ECO:0000256" key="8">
    <source>
        <dbReference type="ARBA" id="ARBA00023242"/>
    </source>
</evidence>
<evidence type="ECO:0000313" key="17">
    <source>
        <dbReference type="EMBL" id="SCV01651.1"/>
    </source>
</evidence>
<evidence type="ECO:0000259" key="16">
    <source>
        <dbReference type="PROSITE" id="PS51293"/>
    </source>
</evidence>
<dbReference type="InterPro" id="IPR000433">
    <property type="entry name" value="Znf_ZZ"/>
</dbReference>
<evidence type="ECO:0000256" key="9">
    <source>
        <dbReference type="ARBA" id="ARBA00049655"/>
    </source>
</evidence>